<evidence type="ECO:0000313" key="7">
    <source>
        <dbReference type="Proteomes" id="UP000030595"/>
    </source>
</evidence>
<dbReference type="Pfam" id="PF00589">
    <property type="entry name" value="Phage_integrase"/>
    <property type="match status" value="1"/>
</dbReference>
<organism evidence="6 7">
    <name type="scientific">Ureibacillus massiliensis 4400831 = CIP 108448 = CCUG 49529</name>
    <dbReference type="NCBI Taxonomy" id="1211035"/>
    <lineage>
        <taxon>Bacteria</taxon>
        <taxon>Bacillati</taxon>
        <taxon>Bacillota</taxon>
        <taxon>Bacilli</taxon>
        <taxon>Bacillales</taxon>
        <taxon>Caryophanaceae</taxon>
        <taxon>Ureibacillus</taxon>
    </lineage>
</organism>
<protein>
    <submittedName>
        <fullName evidence="6">Integrase</fullName>
    </submittedName>
</protein>
<dbReference type="CDD" id="cd01189">
    <property type="entry name" value="INT_ICEBs1_C_like"/>
    <property type="match status" value="1"/>
</dbReference>
<dbReference type="AlphaFoldDB" id="A0A0A3JPU7"/>
<dbReference type="Pfam" id="PF14659">
    <property type="entry name" value="Phage_int_SAM_3"/>
    <property type="match status" value="1"/>
</dbReference>
<dbReference type="eggNOG" id="COG0582">
    <property type="taxonomic scope" value="Bacteria"/>
</dbReference>
<dbReference type="GO" id="GO:0006310">
    <property type="term" value="P:DNA recombination"/>
    <property type="evidence" value="ECO:0007669"/>
    <property type="project" value="UniProtKB-KW"/>
</dbReference>
<proteinExistence type="inferred from homology"/>
<dbReference type="InterPro" id="IPR004107">
    <property type="entry name" value="Integrase_SAM-like_N"/>
</dbReference>
<feature type="domain" description="Tyr recombinase" evidence="5">
    <location>
        <begin position="178"/>
        <end position="379"/>
    </location>
</feature>
<dbReference type="PANTHER" id="PTHR30349:SF64">
    <property type="entry name" value="PROPHAGE INTEGRASE INTD-RELATED"/>
    <property type="match status" value="1"/>
</dbReference>
<dbReference type="OrthoDB" id="9803188at2"/>
<reference evidence="6 7" key="1">
    <citation type="submission" date="2014-02" db="EMBL/GenBank/DDBJ databases">
        <title>Draft genome sequence of Lysinibacillus massiliensis CCUG 49529.</title>
        <authorList>
            <person name="Zhang F."/>
            <person name="Wang G."/>
            <person name="Zhang L."/>
        </authorList>
    </citation>
    <scope>NUCLEOTIDE SEQUENCE [LARGE SCALE GENOMIC DNA]</scope>
    <source>
        <strain evidence="6 7">CCUG 49529</strain>
    </source>
</reference>
<evidence type="ECO:0000259" key="5">
    <source>
        <dbReference type="PROSITE" id="PS51898"/>
    </source>
</evidence>
<evidence type="ECO:0000256" key="3">
    <source>
        <dbReference type="ARBA" id="ARBA00023125"/>
    </source>
</evidence>
<dbReference type="GO" id="GO:0015074">
    <property type="term" value="P:DNA integration"/>
    <property type="evidence" value="ECO:0007669"/>
    <property type="project" value="UniProtKB-KW"/>
</dbReference>
<dbReference type="GO" id="GO:0003677">
    <property type="term" value="F:DNA binding"/>
    <property type="evidence" value="ECO:0007669"/>
    <property type="project" value="UniProtKB-KW"/>
</dbReference>
<comment type="caution">
    <text evidence="6">The sequence shown here is derived from an EMBL/GenBank/DDBJ whole genome shotgun (WGS) entry which is preliminary data.</text>
</comment>
<gene>
    <name evidence="6" type="ORF">CD30_17730</name>
</gene>
<dbReference type="EMBL" id="JPVQ01000055">
    <property type="protein sequence ID" value="KGR89052.1"/>
    <property type="molecule type" value="Genomic_DNA"/>
</dbReference>
<dbReference type="PROSITE" id="PS51898">
    <property type="entry name" value="TYR_RECOMBINASE"/>
    <property type="match status" value="1"/>
</dbReference>
<evidence type="ECO:0000256" key="2">
    <source>
        <dbReference type="ARBA" id="ARBA00022908"/>
    </source>
</evidence>
<keyword evidence="7" id="KW-1185">Reference proteome</keyword>
<dbReference type="PANTHER" id="PTHR30349">
    <property type="entry name" value="PHAGE INTEGRASE-RELATED"/>
    <property type="match status" value="1"/>
</dbReference>
<evidence type="ECO:0000256" key="4">
    <source>
        <dbReference type="ARBA" id="ARBA00023172"/>
    </source>
</evidence>
<dbReference type="Proteomes" id="UP000030595">
    <property type="component" value="Unassembled WGS sequence"/>
</dbReference>
<comment type="similarity">
    <text evidence="1">Belongs to the 'phage' integrase family.</text>
</comment>
<keyword evidence="4" id="KW-0233">DNA recombination</keyword>
<dbReference type="InterPro" id="IPR002104">
    <property type="entry name" value="Integrase_catalytic"/>
</dbReference>
<keyword evidence="2" id="KW-0229">DNA integration</keyword>
<evidence type="ECO:0000313" key="6">
    <source>
        <dbReference type="EMBL" id="KGR89052.1"/>
    </source>
</evidence>
<evidence type="ECO:0000256" key="1">
    <source>
        <dbReference type="ARBA" id="ARBA00008857"/>
    </source>
</evidence>
<accession>A0A0A3JPU7</accession>
<sequence>MTKKKETTTVEEYTLKNGEKRVRSKIYVGIDNLTGEEIRTTVTAKSSRELKQKILKIKSDFANGNYKKKQVTTYQDVFDLWIKVYEKKVEESTFVKTTGIFRNHILPAMGTYKIDKINVDICQRHVDEWMEKLVNGDKTKSYAALVMRFAIKRGYIQTNPFDLVDLPRNRKKSNIEPETENFYTKEQLRHFLYYAEQQPNYKIYAFFRILAYSGMRKGEALALTWQDINFKENEISINKAIGQGKSQRLYIKTTKTGSERTIKMDEATMTVLKEWKKKQQQAYLMLGYNTLNKDQLVFSNTKNSLIQPSKTNDWLKSIINKHNLPAITTHGFRHTHCSLLFEAGAKIKEVQDRLGHSDIKTTMDIYAHVTKQAKEDAIQKFNNYLNY</sequence>
<dbReference type="InterPro" id="IPR011010">
    <property type="entry name" value="DNA_brk_join_enz"/>
</dbReference>
<dbReference type="Gene3D" id="1.10.443.10">
    <property type="entry name" value="Intergrase catalytic core"/>
    <property type="match status" value="1"/>
</dbReference>
<dbReference type="InterPro" id="IPR050090">
    <property type="entry name" value="Tyrosine_recombinase_XerCD"/>
</dbReference>
<dbReference type="Gene3D" id="1.10.150.130">
    <property type="match status" value="1"/>
</dbReference>
<keyword evidence="3" id="KW-0238">DNA-binding</keyword>
<dbReference type="InterPro" id="IPR013762">
    <property type="entry name" value="Integrase-like_cat_sf"/>
</dbReference>
<name>A0A0A3JPU7_9BACL</name>
<dbReference type="InterPro" id="IPR010998">
    <property type="entry name" value="Integrase_recombinase_N"/>
</dbReference>
<dbReference type="RefSeq" id="WP_036179692.1">
    <property type="nucleotide sequence ID" value="NZ_AVCZ01000055.1"/>
</dbReference>
<dbReference type="SUPFAM" id="SSF56349">
    <property type="entry name" value="DNA breaking-rejoining enzymes"/>
    <property type="match status" value="1"/>
</dbReference>